<feature type="compositionally biased region" description="Basic and acidic residues" evidence="3">
    <location>
        <begin position="14"/>
        <end position="23"/>
    </location>
</feature>
<evidence type="ECO:0000313" key="4">
    <source>
        <dbReference type="EMBL" id="CAA7395295.1"/>
    </source>
</evidence>
<dbReference type="Proteomes" id="UP000663760">
    <property type="component" value="Chromosome 4"/>
</dbReference>
<keyword evidence="2" id="KW-0539">Nucleus</keyword>
<reference evidence="4" key="1">
    <citation type="submission" date="2020-02" db="EMBL/GenBank/DDBJ databases">
        <authorList>
            <person name="Scholz U."/>
            <person name="Mascher M."/>
            <person name="Fiebig A."/>
        </authorList>
    </citation>
    <scope>NUCLEOTIDE SEQUENCE</scope>
</reference>
<proteinExistence type="predicted"/>
<comment type="subcellular location">
    <subcellularLocation>
        <location evidence="1">Nucleus</location>
    </subcellularLocation>
</comment>
<dbReference type="EMBL" id="LR746267">
    <property type="protein sequence ID" value="CAA7395295.1"/>
    <property type="molecule type" value="Genomic_DNA"/>
</dbReference>
<protein>
    <submittedName>
        <fullName evidence="4">Uncharacterized protein</fullName>
    </submittedName>
</protein>
<name>A0A7I8KE73_SPIIN</name>
<keyword evidence="5" id="KW-1185">Reference proteome</keyword>
<accession>A0A7I8KE73</accession>
<dbReference type="PANTHER" id="PTHR33172:SF38">
    <property type="entry name" value="GENOME ASSEMBLY, CHROMOSOME: A01"/>
    <property type="match status" value="1"/>
</dbReference>
<dbReference type="PANTHER" id="PTHR33172">
    <property type="entry name" value="OS08G0516900 PROTEIN"/>
    <property type="match status" value="1"/>
</dbReference>
<evidence type="ECO:0000256" key="3">
    <source>
        <dbReference type="SAM" id="MobiDB-lite"/>
    </source>
</evidence>
<dbReference type="GO" id="GO:0005634">
    <property type="term" value="C:nucleus"/>
    <property type="evidence" value="ECO:0007669"/>
    <property type="project" value="UniProtKB-SubCell"/>
</dbReference>
<gene>
    <name evidence="4" type="ORF">SI8410_04005956</name>
</gene>
<dbReference type="GO" id="GO:0006950">
    <property type="term" value="P:response to stress"/>
    <property type="evidence" value="ECO:0007669"/>
    <property type="project" value="UniProtKB-ARBA"/>
</dbReference>
<organism evidence="4 5">
    <name type="scientific">Spirodela intermedia</name>
    <name type="common">Intermediate duckweed</name>
    <dbReference type="NCBI Taxonomy" id="51605"/>
    <lineage>
        <taxon>Eukaryota</taxon>
        <taxon>Viridiplantae</taxon>
        <taxon>Streptophyta</taxon>
        <taxon>Embryophyta</taxon>
        <taxon>Tracheophyta</taxon>
        <taxon>Spermatophyta</taxon>
        <taxon>Magnoliopsida</taxon>
        <taxon>Liliopsida</taxon>
        <taxon>Araceae</taxon>
        <taxon>Lemnoideae</taxon>
        <taxon>Spirodela</taxon>
    </lineage>
</organism>
<dbReference type="InterPro" id="IPR051992">
    <property type="entry name" value="OxStress_Response_Reg"/>
</dbReference>
<evidence type="ECO:0000256" key="1">
    <source>
        <dbReference type="ARBA" id="ARBA00004123"/>
    </source>
</evidence>
<evidence type="ECO:0000313" key="5">
    <source>
        <dbReference type="Proteomes" id="UP000663760"/>
    </source>
</evidence>
<dbReference type="AlphaFoldDB" id="A0A7I8KE73"/>
<sequence length="122" mass="12905">MAVVFGSRGQSVAGDDKTMKTAREEEEGGADGSVFDMFSLMAQLPQKRKGLSRYFSGKSRSFTRVGEVKCAGDLEKLEIPEAKRGKYAGRHAEVLAFVSCGTASGLSRCGSALGFTGGLAEK</sequence>
<evidence type="ECO:0000256" key="2">
    <source>
        <dbReference type="ARBA" id="ARBA00023242"/>
    </source>
</evidence>
<dbReference type="OrthoDB" id="1938584at2759"/>
<feature type="region of interest" description="Disordered" evidence="3">
    <location>
        <begin position="1"/>
        <end position="30"/>
    </location>
</feature>